<evidence type="ECO:0000259" key="9">
    <source>
        <dbReference type="PROSITE" id="PS50850"/>
    </source>
</evidence>
<accession>L0ETG0</accession>
<dbReference type="Proteomes" id="UP000010799">
    <property type="component" value="Chromosome"/>
</dbReference>
<feature type="transmembrane region" description="Helical" evidence="8">
    <location>
        <begin position="158"/>
        <end position="181"/>
    </location>
</feature>
<dbReference type="Pfam" id="PF00083">
    <property type="entry name" value="Sugar_tr"/>
    <property type="match status" value="1"/>
</dbReference>
<dbReference type="HOGENOM" id="CLU_001265_39_2_5"/>
<feature type="transmembrane region" description="Helical" evidence="8">
    <location>
        <begin position="61"/>
        <end position="81"/>
    </location>
</feature>
<dbReference type="PATRIC" id="fig|1215343.11.peg.124"/>
<gene>
    <name evidence="10" type="ordered locus">B488_01170</name>
</gene>
<dbReference type="InterPro" id="IPR005828">
    <property type="entry name" value="MFS_sugar_transport-like"/>
</dbReference>
<evidence type="ECO:0000256" key="4">
    <source>
        <dbReference type="ARBA" id="ARBA00022692"/>
    </source>
</evidence>
<feature type="transmembrane region" description="Helical" evidence="8">
    <location>
        <begin position="568"/>
        <end position="586"/>
    </location>
</feature>
<dbReference type="InterPro" id="IPR020846">
    <property type="entry name" value="MFS_dom"/>
</dbReference>
<feature type="domain" description="Major facilitator superfamily (MFS) profile" evidence="9">
    <location>
        <begin position="21"/>
        <end position="614"/>
    </location>
</feature>
<feature type="transmembrane region" description="Helical" evidence="8">
    <location>
        <begin position="93"/>
        <end position="111"/>
    </location>
</feature>
<feature type="region of interest" description="Disordered" evidence="7">
    <location>
        <begin position="473"/>
        <end position="495"/>
    </location>
</feature>
<dbReference type="PANTHER" id="PTHR43045:SF7">
    <property type="entry name" value="MAJOR FACILITATOR SUPERFAMILY TRANSPORTER"/>
    <property type="match status" value="1"/>
</dbReference>
<evidence type="ECO:0000256" key="5">
    <source>
        <dbReference type="ARBA" id="ARBA00022989"/>
    </source>
</evidence>
<keyword evidence="5 8" id="KW-1133">Transmembrane helix</keyword>
<feature type="transmembrane region" description="Helical" evidence="8">
    <location>
        <begin position="117"/>
        <end position="137"/>
    </location>
</feature>
<feature type="transmembrane region" description="Helical" evidence="8">
    <location>
        <begin position="21"/>
        <end position="41"/>
    </location>
</feature>
<keyword evidence="2" id="KW-0813">Transport</keyword>
<evidence type="ECO:0000313" key="11">
    <source>
        <dbReference type="Proteomes" id="UP000010799"/>
    </source>
</evidence>
<evidence type="ECO:0000256" key="1">
    <source>
        <dbReference type="ARBA" id="ARBA00004651"/>
    </source>
</evidence>
<dbReference type="GO" id="GO:0022857">
    <property type="term" value="F:transmembrane transporter activity"/>
    <property type="evidence" value="ECO:0007669"/>
    <property type="project" value="InterPro"/>
</dbReference>
<dbReference type="EMBL" id="CP003789">
    <property type="protein sequence ID" value="AGA64110.1"/>
    <property type="molecule type" value="Genomic_DNA"/>
</dbReference>
<evidence type="ECO:0000256" key="6">
    <source>
        <dbReference type="ARBA" id="ARBA00023136"/>
    </source>
</evidence>
<keyword evidence="11" id="KW-1185">Reference proteome</keyword>
<keyword evidence="4 8" id="KW-0812">Transmembrane</keyword>
<dbReference type="GO" id="GO:0005886">
    <property type="term" value="C:plasma membrane"/>
    <property type="evidence" value="ECO:0007669"/>
    <property type="project" value="UniProtKB-SubCell"/>
</dbReference>
<dbReference type="RefSeq" id="WP_015272537.1">
    <property type="nucleotide sequence ID" value="NC_019907.1"/>
</dbReference>
<dbReference type="STRING" id="1215343.B488_01170"/>
<dbReference type="KEGG" id="lcc:B488_01170"/>
<feature type="transmembrane region" description="Helical" evidence="8">
    <location>
        <begin position="287"/>
        <end position="308"/>
    </location>
</feature>
<comment type="subcellular location">
    <subcellularLocation>
        <location evidence="1">Cell membrane</location>
        <topology evidence="1">Multi-pass membrane protein</topology>
    </subcellularLocation>
</comment>
<protein>
    <submittedName>
        <fullName evidence="10">General substrate transporter</fullName>
    </submittedName>
</protein>
<feature type="transmembrane region" description="Helical" evidence="8">
    <location>
        <begin position="193"/>
        <end position="216"/>
    </location>
</feature>
<evidence type="ECO:0000256" key="7">
    <source>
        <dbReference type="SAM" id="MobiDB-lite"/>
    </source>
</evidence>
<feature type="compositionally biased region" description="Polar residues" evidence="7">
    <location>
        <begin position="483"/>
        <end position="495"/>
    </location>
</feature>
<keyword evidence="6 8" id="KW-0472">Membrane</keyword>
<proteinExistence type="predicted"/>
<feature type="transmembrane region" description="Helical" evidence="8">
    <location>
        <begin position="248"/>
        <end position="275"/>
    </location>
</feature>
<feature type="transmembrane region" description="Helical" evidence="8">
    <location>
        <begin position="315"/>
        <end position="336"/>
    </location>
</feature>
<organism evidence="10 11">
    <name type="scientific">Liberibacter crescens (strain BT-1)</name>
    <dbReference type="NCBI Taxonomy" id="1215343"/>
    <lineage>
        <taxon>Bacteria</taxon>
        <taxon>Pseudomonadati</taxon>
        <taxon>Pseudomonadota</taxon>
        <taxon>Alphaproteobacteria</taxon>
        <taxon>Hyphomicrobiales</taxon>
        <taxon>Rhizobiaceae</taxon>
        <taxon>Liberibacter</taxon>
    </lineage>
</organism>
<dbReference type="eggNOG" id="COG0477">
    <property type="taxonomic scope" value="Bacteria"/>
</dbReference>
<feature type="transmembrane region" description="Helical" evidence="8">
    <location>
        <begin position="521"/>
        <end position="547"/>
    </location>
</feature>
<evidence type="ECO:0000313" key="10">
    <source>
        <dbReference type="EMBL" id="AGA64110.1"/>
    </source>
</evidence>
<dbReference type="PANTHER" id="PTHR43045">
    <property type="entry name" value="SHIKIMATE TRANSPORTER"/>
    <property type="match status" value="1"/>
</dbReference>
<dbReference type="PROSITE" id="PS50850">
    <property type="entry name" value="MFS"/>
    <property type="match status" value="1"/>
</dbReference>
<dbReference type="InterPro" id="IPR036259">
    <property type="entry name" value="MFS_trans_sf"/>
</dbReference>
<dbReference type="PROSITE" id="PS00217">
    <property type="entry name" value="SUGAR_TRANSPORT_2"/>
    <property type="match status" value="1"/>
</dbReference>
<feature type="transmembrane region" description="Helical" evidence="8">
    <location>
        <begin position="592"/>
        <end position="610"/>
    </location>
</feature>
<sequence>MEENLAINDVPRGMSKEEKRIIAISSLGTVFEWYDFYLYASLSSYIGVTFFSNYPKTTQDIFALLTFAAGFIVRPLGAIFFGRFGDVLGRKKIFIYTIFIMGISTFLVGILPGSNTIGFYAPVILIILRLFQGLAIGGEYGGATTYVAEHAPKGKRGYFTSWIQMTGACGLLLSLLVIFIVESVLDTESFASWGWRIPFLGSFIFLGISLYIRIYMNESPAFQRIKSQGKLSKAPISEAFGQWKNLKLVLIALFGLTAGQGVVSVSGRVYMLFFIQSVLHLETKTANFIMAISLVLTAFFMIFFGWLSDKVGRKYIICSGYVLVIFTFFPLFHILVKSINPALAKATESINVVIYSDPAECNFQFNPIGTSKFTTPCDVAAAYLTNQSVPFKIIKGIKGEPTTVTVNSTTISSYSQNKDTDNSKISSEIFKKQISMALVGAGYPLKRAGIFVANHELNAFLARNPELNTTPEEVRAHSKTQKRTSTAYKEKNSSSPSTETYYFISNGGEFQVYSDPNHISYFMAILVITTIAIYGAMIYSPSAALLVELFPTKIRYSSISLPYHIGNGWFGGMLPATTLAISTATGNIYSGLWYPILIVIISLIICIIYLPKKDPDELL</sequence>
<name>L0ETG0_LIBCB</name>
<evidence type="ECO:0000256" key="3">
    <source>
        <dbReference type="ARBA" id="ARBA00022475"/>
    </source>
</evidence>
<evidence type="ECO:0000256" key="8">
    <source>
        <dbReference type="SAM" id="Phobius"/>
    </source>
</evidence>
<reference evidence="10 11" key="1">
    <citation type="journal article" date="2012" name="Stand. Genomic Sci.">
        <title>Complete genome sequence of Liberibacter crescens BT-1.</title>
        <authorList>
            <person name="Leonard M.T."/>
            <person name="Fagen J.R."/>
            <person name="Davis-Richardson A.G."/>
            <person name="Davis M.J."/>
            <person name="Triplett E.W."/>
        </authorList>
    </citation>
    <scope>NUCLEOTIDE SEQUENCE [LARGE SCALE GENOMIC DNA]</scope>
    <source>
        <strain evidence="10 11">BT-1</strain>
    </source>
</reference>
<dbReference type="AlphaFoldDB" id="L0ETG0"/>
<evidence type="ECO:0000256" key="2">
    <source>
        <dbReference type="ARBA" id="ARBA00022448"/>
    </source>
</evidence>
<dbReference type="Gene3D" id="1.20.1250.20">
    <property type="entry name" value="MFS general substrate transporter like domains"/>
    <property type="match status" value="2"/>
</dbReference>
<keyword evidence="3" id="KW-1003">Cell membrane</keyword>
<dbReference type="InterPro" id="IPR005829">
    <property type="entry name" value="Sugar_transporter_CS"/>
</dbReference>
<dbReference type="SUPFAM" id="SSF103473">
    <property type="entry name" value="MFS general substrate transporter"/>
    <property type="match status" value="2"/>
</dbReference>